<evidence type="ECO:0000256" key="7">
    <source>
        <dbReference type="SAM" id="Phobius"/>
    </source>
</evidence>
<dbReference type="InterPro" id="IPR011701">
    <property type="entry name" value="MFS"/>
</dbReference>
<dbReference type="Pfam" id="PF00412">
    <property type="entry name" value="LIM"/>
    <property type="match status" value="3"/>
</dbReference>
<sequence length="1272" mass="137361">MSTHPSRPEPQPSYKSDDQMASYLKDLRTSKSRPVGSRPPPPSKFGSLRRVELEGVNGAGQSGGDVLATRPTLLPSMSMPVMPSQSLAGGWAEGARGSRSPFAVRPVARLQSAVSSRDVVGSKKGSPIQETRESVADVEGGNISAESQDVGSLRESLEDLDLAEERRIHLSAQDEAARLVWSHQNPEAPMPNPDVGELVKKPHTDMSQSSVGSGRPNLDSARIASEPAIIPGHKLSSSLRKGYGDLAAAVKKDIEIARRRTSSGGRRVLSAEKKKYMQPTDKIYEDPQEESTAPKKQFPGPIPDLRPDSAPVLPATMRKNPFARMRMQQDRLERTQSAPILSPTLPRLDRVEIQRNPPSQSRNADYRKSISTPPAATSPTLEEVDPSVLTPTKDGKEIRSDDIRQATSKQRKDRSPNLPHPTVVSEKSNRPIVSFQKDWKPKEVMLDEVKVPDRSIEKPQRPTPGALGSFPLFTPPRSVRHTDASSSAAYRVPTDQPPIPDVCFPDADGPPTISTINLPDDGESKLPTIVLPEEPNFASSTNANPLPSFSIVDADTPSINVAGPDFAIRPSPIRASTARPLPTPAPPSQRPLPTPTQHTGHHHAATSPIPKSTPHYTPSLRQSSAVCAACSNPIAGRILSAAGQRFHPACFACAECHTNLELVAFYPEPTPDHPTSSAPRFYCHLDYHELFSPRCKSCKTPIENECIVACGASWHSGHFFCAQCGDPFDATMPFVEKDGGCRKPVVDVVVKALGAEWHGKCFVCVECKGEFEDGRYFLRGESEDPVCVKCEERRLKALAGYEKPGSEVQTSDTDSKSDDVALESTVSPPLNPEAPAPPPPPPNGGYGWVCTACVLLINAHTWGLNSSYGVFLAHYLAHSTFPGATYLMYAFVGSLSISCAMLVSPLATLTTRTWGTRTTLLIGVALQTASLLGASWAKEVWQLFLSQGVAFGVGMGFLFVGSVGIIPQWFTTRRSLANGVGTCGSGLGGLVYSLAAGRMIETIGLAWTFRVLGLVAAVVNTGCALLIRDRNKAIGSNQGLFDHRLFRRPQYLLLCSYGFFSILGYVVLLFSLANYARTVGLSASQASTISALFNFSQALGRPLIGLYSDSIGRINMAMLATLLSALFTLLFWPFAMSYGALLAYVLLSGTVAGTFWCTVAPVAAEVVGVVDVPSALNMLWLVVVVPCTFSEPIALEIVGGTGHYIGAQLFAGFMYFAAALSLLVMRGWKIGEVEVVQRRKEEGGEEMEVRGEAQMRVGYGAMTKDCLKLRKV</sequence>
<dbReference type="Gene3D" id="2.10.110.10">
    <property type="entry name" value="Cysteine Rich Protein"/>
    <property type="match status" value="3"/>
</dbReference>
<dbReference type="CDD" id="cd08368">
    <property type="entry name" value="LIM"/>
    <property type="match status" value="1"/>
</dbReference>
<feature type="compositionally biased region" description="Pro residues" evidence="6">
    <location>
        <begin position="829"/>
        <end position="840"/>
    </location>
</feature>
<feature type="domain" description="LIM zinc-binding" evidence="8">
    <location>
        <begin position="719"/>
        <end position="797"/>
    </location>
</feature>
<dbReference type="SMART" id="SM00132">
    <property type="entry name" value="LIM"/>
    <property type="match status" value="3"/>
</dbReference>
<feature type="transmembrane region" description="Helical" evidence="7">
    <location>
        <begin position="886"/>
        <end position="907"/>
    </location>
</feature>
<evidence type="ECO:0000256" key="2">
    <source>
        <dbReference type="ARBA" id="ARBA00006727"/>
    </source>
</evidence>
<evidence type="ECO:0000259" key="8">
    <source>
        <dbReference type="PROSITE" id="PS50023"/>
    </source>
</evidence>
<feature type="transmembrane region" description="Helical" evidence="7">
    <location>
        <begin position="1204"/>
        <end position="1224"/>
    </location>
</feature>
<dbReference type="GO" id="GO:0046872">
    <property type="term" value="F:metal ion binding"/>
    <property type="evidence" value="ECO:0007669"/>
    <property type="project" value="UniProtKB-KW"/>
</dbReference>
<feature type="domain" description="LIM zinc-binding" evidence="8">
    <location>
        <begin position="625"/>
        <end position="693"/>
    </location>
</feature>
<dbReference type="InterPro" id="IPR050327">
    <property type="entry name" value="Proton-linked_MCT"/>
</dbReference>
<proteinExistence type="inferred from homology"/>
<feature type="region of interest" description="Disordered" evidence="6">
    <location>
        <begin position="803"/>
        <end position="840"/>
    </location>
</feature>
<dbReference type="Proteomes" id="UP000192596">
    <property type="component" value="Unassembled WGS sequence"/>
</dbReference>
<feature type="transmembrane region" description="Helical" evidence="7">
    <location>
        <begin position="1116"/>
        <end position="1135"/>
    </location>
</feature>
<protein>
    <recommendedName>
        <fullName evidence="8">LIM zinc-binding domain-containing protein</fullName>
    </recommendedName>
</protein>
<evidence type="ECO:0000313" key="10">
    <source>
        <dbReference type="Proteomes" id="UP000192596"/>
    </source>
</evidence>
<keyword evidence="3 5" id="KW-0479">Metal-binding</keyword>
<dbReference type="OrthoDB" id="6499973at2759"/>
<feature type="transmembrane region" description="Helical" evidence="7">
    <location>
        <begin position="976"/>
        <end position="995"/>
    </location>
</feature>
<dbReference type="SUPFAM" id="SSF57716">
    <property type="entry name" value="Glucocorticoid receptor-like (DNA-binding domain)"/>
    <property type="match status" value="2"/>
</dbReference>
<feature type="transmembrane region" description="Helical" evidence="7">
    <location>
        <begin position="919"/>
        <end position="937"/>
    </location>
</feature>
<dbReference type="Pfam" id="PF07690">
    <property type="entry name" value="MFS_1"/>
    <property type="match status" value="1"/>
</dbReference>
<comment type="similarity">
    <text evidence="2">Belongs to the major facilitator superfamily. Monocarboxylate porter (TC 2.A.1.13) family.</text>
</comment>
<keyword evidence="7" id="KW-0472">Membrane</keyword>
<keyword evidence="5" id="KW-0440">LIM domain</keyword>
<dbReference type="SUPFAM" id="SSF103473">
    <property type="entry name" value="MFS general substrate transporter"/>
    <property type="match status" value="1"/>
</dbReference>
<evidence type="ECO:0000256" key="4">
    <source>
        <dbReference type="ARBA" id="ARBA00022833"/>
    </source>
</evidence>
<evidence type="ECO:0000256" key="3">
    <source>
        <dbReference type="ARBA" id="ARBA00022723"/>
    </source>
</evidence>
<dbReference type="GO" id="GO:0030695">
    <property type="term" value="F:GTPase regulator activity"/>
    <property type="evidence" value="ECO:0007669"/>
    <property type="project" value="UniProtKB-ARBA"/>
</dbReference>
<feature type="region of interest" description="Disordered" evidence="6">
    <location>
        <begin position="455"/>
        <end position="480"/>
    </location>
</feature>
<keyword evidence="7" id="KW-1133">Transmembrane helix</keyword>
<dbReference type="PANTHER" id="PTHR11360:SF315">
    <property type="entry name" value="TRANSPORTER MCH2-RELATED"/>
    <property type="match status" value="1"/>
</dbReference>
<feature type="compositionally biased region" description="Polar residues" evidence="6">
    <location>
        <begin position="356"/>
        <end position="380"/>
    </location>
</feature>
<feature type="compositionally biased region" description="Pro residues" evidence="6">
    <location>
        <begin position="581"/>
        <end position="594"/>
    </location>
</feature>
<dbReference type="CDD" id="cd17352">
    <property type="entry name" value="MFS_MCT_SLC16"/>
    <property type="match status" value="1"/>
</dbReference>
<feature type="region of interest" description="Disordered" evidence="6">
    <location>
        <begin position="1"/>
        <end position="70"/>
    </location>
</feature>
<evidence type="ECO:0000256" key="5">
    <source>
        <dbReference type="PROSITE-ProRule" id="PRU00125"/>
    </source>
</evidence>
<reference evidence="10" key="1">
    <citation type="submission" date="2017-03" db="EMBL/GenBank/DDBJ databases">
        <title>Genomes of endolithic fungi from Antarctica.</title>
        <authorList>
            <person name="Coleine C."/>
            <person name="Masonjones S."/>
            <person name="Stajich J.E."/>
        </authorList>
    </citation>
    <scope>NUCLEOTIDE SEQUENCE [LARGE SCALE GENOMIC DNA]</scope>
    <source>
        <strain evidence="10">CCFEE 5527</strain>
    </source>
</reference>
<feature type="region of interest" description="Disordered" evidence="6">
    <location>
        <begin position="566"/>
        <end position="617"/>
    </location>
</feature>
<feature type="transmembrane region" description="Helical" evidence="7">
    <location>
        <begin position="1007"/>
        <end position="1027"/>
    </location>
</feature>
<dbReference type="AlphaFoldDB" id="A0A1V8T0J9"/>
<dbReference type="PROSITE" id="PS50023">
    <property type="entry name" value="LIM_DOMAIN_2"/>
    <property type="match status" value="2"/>
</dbReference>
<keyword evidence="4 5" id="KW-0862">Zinc</keyword>
<dbReference type="PROSITE" id="PS00478">
    <property type="entry name" value="LIM_DOMAIN_1"/>
    <property type="match status" value="2"/>
</dbReference>
<dbReference type="Gene3D" id="1.20.1250.20">
    <property type="entry name" value="MFS general substrate transporter like domains"/>
    <property type="match status" value="2"/>
</dbReference>
<feature type="transmembrane region" description="Helical" evidence="7">
    <location>
        <begin position="1141"/>
        <end position="1164"/>
    </location>
</feature>
<feature type="region of interest" description="Disordered" evidence="6">
    <location>
        <begin position="260"/>
        <end position="315"/>
    </location>
</feature>
<organism evidence="9 10">
    <name type="scientific">Cryoendolithus antarcticus</name>
    <dbReference type="NCBI Taxonomy" id="1507870"/>
    <lineage>
        <taxon>Eukaryota</taxon>
        <taxon>Fungi</taxon>
        <taxon>Dikarya</taxon>
        <taxon>Ascomycota</taxon>
        <taxon>Pezizomycotina</taxon>
        <taxon>Dothideomycetes</taxon>
        <taxon>Dothideomycetidae</taxon>
        <taxon>Cladosporiales</taxon>
        <taxon>Cladosporiaceae</taxon>
        <taxon>Cryoendolithus</taxon>
    </lineage>
</organism>
<name>A0A1V8T0J9_9PEZI</name>
<keyword evidence="7" id="KW-0812">Transmembrane</keyword>
<keyword evidence="10" id="KW-1185">Reference proteome</keyword>
<feature type="compositionally biased region" description="Basic and acidic residues" evidence="6">
    <location>
        <begin position="393"/>
        <end position="404"/>
    </location>
</feature>
<evidence type="ECO:0000256" key="6">
    <source>
        <dbReference type="SAM" id="MobiDB-lite"/>
    </source>
</evidence>
<evidence type="ECO:0000313" key="9">
    <source>
        <dbReference type="EMBL" id="OQO04926.1"/>
    </source>
</evidence>
<dbReference type="EMBL" id="NAJO01000020">
    <property type="protein sequence ID" value="OQO04926.1"/>
    <property type="molecule type" value="Genomic_DNA"/>
</dbReference>
<comment type="caution">
    <text evidence="9">The sequence shown here is derived from an EMBL/GenBank/DDBJ whole genome shotgun (WGS) entry which is preliminary data.</text>
</comment>
<feature type="region of interest" description="Disordered" evidence="6">
    <location>
        <begin position="118"/>
        <end position="137"/>
    </location>
</feature>
<feature type="transmembrane region" description="Helical" evidence="7">
    <location>
        <begin position="1051"/>
        <end position="1073"/>
    </location>
</feature>
<dbReference type="InParanoid" id="A0A1V8T0J9"/>
<comment type="subcellular location">
    <subcellularLocation>
        <location evidence="1">Membrane</location>
        <topology evidence="1">Multi-pass membrane protein</topology>
    </subcellularLocation>
</comment>
<feature type="region of interest" description="Disordered" evidence="6">
    <location>
        <begin position="329"/>
        <end position="435"/>
    </location>
</feature>
<feature type="transmembrane region" description="Helical" evidence="7">
    <location>
        <begin position="943"/>
        <end position="964"/>
    </location>
</feature>
<dbReference type="InterPro" id="IPR036259">
    <property type="entry name" value="MFS_trans_sf"/>
</dbReference>
<dbReference type="PANTHER" id="PTHR11360">
    <property type="entry name" value="MONOCARBOXYLATE TRANSPORTER"/>
    <property type="match status" value="1"/>
</dbReference>
<gene>
    <name evidence="9" type="ORF">B0A48_07944</name>
</gene>
<dbReference type="GO" id="GO:0022857">
    <property type="term" value="F:transmembrane transporter activity"/>
    <property type="evidence" value="ECO:0007669"/>
    <property type="project" value="InterPro"/>
</dbReference>
<evidence type="ECO:0000256" key="1">
    <source>
        <dbReference type="ARBA" id="ARBA00004141"/>
    </source>
</evidence>
<dbReference type="GO" id="GO:0016020">
    <property type="term" value="C:membrane"/>
    <property type="evidence" value="ECO:0007669"/>
    <property type="project" value="UniProtKB-SubCell"/>
</dbReference>
<accession>A0A1V8T0J9</accession>
<dbReference type="InterPro" id="IPR001781">
    <property type="entry name" value="Znf_LIM"/>
</dbReference>